<comment type="caution">
    <text evidence="5">The sequence shown here is derived from an EMBL/GenBank/DDBJ whole genome shotgun (WGS) entry which is preliminary data.</text>
</comment>
<dbReference type="InterPro" id="IPR009057">
    <property type="entry name" value="Homeodomain-like_sf"/>
</dbReference>
<evidence type="ECO:0000256" key="3">
    <source>
        <dbReference type="ARBA" id="ARBA00023163"/>
    </source>
</evidence>
<keyword evidence="2 5" id="KW-0238">DNA-binding</keyword>
<keyword evidence="3" id="KW-0804">Transcription</keyword>
<dbReference type="SMART" id="SM00342">
    <property type="entry name" value="HTH_ARAC"/>
    <property type="match status" value="1"/>
</dbReference>
<dbReference type="Proteomes" id="UP000285120">
    <property type="component" value="Unassembled WGS sequence"/>
</dbReference>
<dbReference type="PROSITE" id="PS01124">
    <property type="entry name" value="HTH_ARAC_FAMILY_2"/>
    <property type="match status" value="1"/>
</dbReference>
<evidence type="ECO:0000313" key="5">
    <source>
        <dbReference type="EMBL" id="RKD71344.1"/>
    </source>
</evidence>
<gene>
    <name evidence="5" type="ORF">ATL39_2740</name>
</gene>
<accession>A0A419V069</accession>
<dbReference type="PANTHER" id="PTHR43280">
    <property type="entry name" value="ARAC-FAMILY TRANSCRIPTIONAL REGULATOR"/>
    <property type="match status" value="1"/>
</dbReference>
<evidence type="ECO:0000256" key="1">
    <source>
        <dbReference type="ARBA" id="ARBA00023015"/>
    </source>
</evidence>
<evidence type="ECO:0000259" key="4">
    <source>
        <dbReference type="PROSITE" id="PS01124"/>
    </source>
</evidence>
<dbReference type="PANTHER" id="PTHR43280:SF2">
    <property type="entry name" value="HTH-TYPE TRANSCRIPTIONAL REGULATOR EXSA"/>
    <property type="match status" value="1"/>
</dbReference>
<dbReference type="EMBL" id="RAPK01000010">
    <property type="protein sequence ID" value="RKD71344.1"/>
    <property type="molecule type" value="Genomic_DNA"/>
</dbReference>
<organism evidence="5 6">
    <name type="scientific">Sinobaca qinghaiensis</name>
    <dbReference type="NCBI Taxonomy" id="342944"/>
    <lineage>
        <taxon>Bacteria</taxon>
        <taxon>Bacillati</taxon>
        <taxon>Bacillota</taxon>
        <taxon>Bacilli</taxon>
        <taxon>Bacillales</taxon>
        <taxon>Sporolactobacillaceae</taxon>
        <taxon>Sinobaca</taxon>
    </lineage>
</organism>
<proteinExistence type="predicted"/>
<dbReference type="Pfam" id="PF12833">
    <property type="entry name" value="HTH_18"/>
    <property type="match status" value="1"/>
</dbReference>
<reference evidence="5 6" key="1">
    <citation type="submission" date="2018-09" db="EMBL/GenBank/DDBJ databases">
        <title>Genomic Encyclopedia of Archaeal and Bacterial Type Strains, Phase II (KMG-II): from individual species to whole genera.</title>
        <authorList>
            <person name="Goeker M."/>
        </authorList>
    </citation>
    <scope>NUCLEOTIDE SEQUENCE [LARGE SCALE GENOMIC DNA]</scope>
    <source>
        <strain evidence="5 6">DSM 17008</strain>
    </source>
</reference>
<sequence length="393" mass="45513">MTDIKKFCEYLYKSSFVPVYLYDNNELITCYPDQKEDTLPPSRYLSKLKETDKTVTYTSTTFYSHYGCIHIENSSSFIVLGPINDFPYSYESLALMHREFAADESSTEAFSEFFHGIPTENLDTFINTLLFINYTINHSELTRKDIEDDISVPFESSIAEKYSIESFLYKEEGFFDNNFQIEREFIRYIETGNIDKLNEIHTISRNTKIGVIANNKLRQWKNTFIVTVTLSSRAAMRGGLAPSIAYQLSNIYINQVERLTELDAIMSLLSQVQIDYANRVANSIVPATADIILRQVIEYVHENTNQNIKTADVADHVGFTRSYLSRKFKKEMGMELSHFIRKCKLEEARDMLAFSDKTISEISSDLCFSSQSHFQKSFKDTYEMTPQTYRNSL</sequence>
<feature type="domain" description="HTH araC/xylS-type" evidence="4">
    <location>
        <begin position="294"/>
        <end position="392"/>
    </location>
</feature>
<dbReference type="AlphaFoldDB" id="A0A419V069"/>
<dbReference type="Gene3D" id="1.10.10.60">
    <property type="entry name" value="Homeodomain-like"/>
    <property type="match status" value="2"/>
</dbReference>
<keyword evidence="1" id="KW-0805">Transcription regulation</keyword>
<evidence type="ECO:0000256" key="2">
    <source>
        <dbReference type="ARBA" id="ARBA00023125"/>
    </source>
</evidence>
<name>A0A419V069_9BACL</name>
<dbReference type="RefSeq" id="WP_120193880.1">
    <property type="nucleotide sequence ID" value="NZ_RAPK01000010.1"/>
</dbReference>
<dbReference type="GO" id="GO:0043565">
    <property type="term" value="F:sequence-specific DNA binding"/>
    <property type="evidence" value="ECO:0007669"/>
    <property type="project" value="InterPro"/>
</dbReference>
<keyword evidence="6" id="KW-1185">Reference proteome</keyword>
<dbReference type="OrthoDB" id="184994at2"/>
<dbReference type="GO" id="GO:0003700">
    <property type="term" value="F:DNA-binding transcription factor activity"/>
    <property type="evidence" value="ECO:0007669"/>
    <property type="project" value="InterPro"/>
</dbReference>
<dbReference type="InterPro" id="IPR018060">
    <property type="entry name" value="HTH_AraC"/>
</dbReference>
<protein>
    <submittedName>
        <fullName evidence="5">AraC-like DNA-binding protein</fullName>
    </submittedName>
</protein>
<dbReference type="SUPFAM" id="SSF46689">
    <property type="entry name" value="Homeodomain-like"/>
    <property type="match status" value="2"/>
</dbReference>
<evidence type="ECO:0000313" key="6">
    <source>
        <dbReference type="Proteomes" id="UP000285120"/>
    </source>
</evidence>